<name>A0ABR3XRA7_9PEZI</name>
<dbReference type="PANTHER" id="PTHR43053:SF4">
    <property type="entry name" value="MYOGENESIS-REGULATING GLYCOSIDASE"/>
    <property type="match status" value="1"/>
</dbReference>
<evidence type="ECO:0000313" key="8">
    <source>
        <dbReference type="EMBL" id="KAL1878536.1"/>
    </source>
</evidence>
<dbReference type="InterPro" id="IPR050985">
    <property type="entry name" value="Alpha-glycosidase_related"/>
</dbReference>
<organism evidence="8 9">
    <name type="scientific">Phialemonium thermophilum</name>
    <dbReference type="NCBI Taxonomy" id="223376"/>
    <lineage>
        <taxon>Eukaryota</taxon>
        <taxon>Fungi</taxon>
        <taxon>Dikarya</taxon>
        <taxon>Ascomycota</taxon>
        <taxon>Pezizomycotina</taxon>
        <taxon>Sordariomycetes</taxon>
        <taxon>Sordariomycetidae</taxon>
        <taxon>Cephalothecales</taxon>
        <taxon>Cephalothecaceae</taxon>
        <taxon>Phialemonium</taxon>
    </lineage>
</organism>
<dbReference type="NCBIfam" id="NF007940">
    <property type="entry name" value="PRK10658.1"/>
    <property type="match status" value="1"/>
</dbReference>
<dbReference type="CDD" id="cd06593">
    <property type="entry name" value="GH31_xylosidase_YicI"/>
    <property type="match status" value="1"/>
</dbReference>
<dbReference type="Pfam" id="PF01055">
    <property type="entry name" value="Glyco_hydro_31_2nd"/>
    <property type="match status" value="1"/>
</dbReference>
<protein>
    <recommendedName>
        <fullName evidence="10">Alpha-D-xyloside xylohydrolase</fullName>
    </recommendedName>
</protein>
<dbReference type="InterPro" id="IPR025887">
    <property type="entry name" value="Glyco_hydro_31_N_dom"/>
</dbReference>
<proteinExistence type="inferred from homology"/>
<keyword evidence="3 4" id="KW-0326">Glycosidase</keyword>
<dbReference type="SUPFAM" id="SSF51445">
    <property type="entry name" value="(Trans)glycosidases"/>
    <property type="match status" value="1"/>
</dbReference>
<dbReference type="Pfam" id="PF13802">
    <property type="entry name" value="Gal_mutarotas_2"/>
    <property type="match status" value="1"/>
</dbReference>
<dbReference type="InterPro" id="IPR048395">
    <property type="entry name" value="Glyco_hydro_31_C"/>
</dbReference>
<evidence type="ECO:0000256" key="4">
    <source>
        <dbReference type="RuleBase" id="RU361185"/>
    </source>
</evidence>
<evidence type="ECO:0000259" key="6">
    <source>
        <dbReference type="Pfam" id="PF13802"/>
    </source>
</evidence>
<reference evidence="8 9" key="1">
    <citation type="journal article" date="2024" name="Commun. Biol.">
        <title>Comparative genomic analysis of thermophilic fungi reveals convergent evolutionary adaptations and gene losses.</title>
        <authorList>
            <person name="Steindorff A.S."/>
            <person name="Aguilar-Pontes M.V."/>
            <person name="Robinson A.J."/>
            <person name="Andreopoulos B."/>
            <person name="LaButti K."/>
            <person name="Kuo A."/>
            <person name="Mondo S."/>
            <person name="Riley R."/>
            <person name="Otillar R."/>
            <person name="Haridas S."/>
            <person name="Lipzen A."/>
            <person name="Grimwood J."/>
            <person name="Schmutz J."/>
            <person name="Clum A."/>
            <person name="Reid I.D."/>
            <person name="Moisan M.C."/>
            <person name="Butler G."/>
            <person name="Nguyen T.T.M."/>
            <person name="Dewar K."/>
            <person name="Conant G."/>
            <person name="Drula E."/>
            <person name="Henrissat B."/>
            <person name="Hansel C."/>
            <person name="Singer S."/>
            <person name="Hutchinson M.I."/>
            <person name="de Vries R.P."/>
            <person name="Natvig D.O."/>
            <person name="Powell A.J."/>
            <person name="Tsang A."/>
            <person name="Grigoriev I.V."/>
        </authorList>
    </citation>
    <scope>NUCLEOTIDE SEQUENCE [LARGE SCALE GENOMIC DNA]</scope>
    <source>
        <strain evidence="8 9">ATCC 24622</strain>
    </source>
</reference>
<dbReference type="Gene3D" id="3.20.20.80">
    <property type="entry name" value="Glycosidases"/>
    <property type="match status" value="1"/>
</dbReference>
<evidence type="ECO:0008006" key="10">
    <source>
        <dbReference type="Google" id="ProtNLM"/>
    </source>
</evidence>
<evidence type="ECO:0000313" key="9">
    <source>
        <dbReference type="Proteomes" id="UP001586593"/>
    </source>
</evidence>
<dbReference type="SUPFAM" id="SSF74650">
    <property type="entry name" value="Galactose mutarotase-like"/>
    <property type="match status" value="1"/>
</dbReference>
<sequence length="804" mass="89313">MKLRDGMWNTAPGLHVEYAEEVYNIEVIERGLRLLCPTRKILTRGDTLNRPTITISIEAVMDGVLSVEMVHWEGARAKGPNFELFPGGRPEVQPVVTRHERGTTIASGSLAATVSSEPHTFNIQFHEVAISSCNSSSSSSNSRNAANSRGIVGRTLTSLGTRSVGFAYRPAPTSPLETEDLRGLDHHLFVQTDLSVGESVHGLGERFGAFNKVGQTVQLWNADGGTSSEQAYKNVSFWLSSRGYGVFIDTPERVELEVGSERCSRVETSVAGQRLRWFVLNGPTPRQVLRRYAVLTGLPSALPAWSFGLWLTTSFTTDYDEATVQGFLGGMRERGIAVDVFHFDCFWMRAFAWTDFVFDAARFPDPAGQITRLKAAGLCRKVSVWINPYIAQHGAAFAHAAREGYLLRRTNGDVWQWDMWQAGMALVDFTNPAACTWYADCLNRLFDLGVDCLKTDFGERIPWRDVRWHDPSVDPARMHNYYAFLYNRVVYEALEARFGPGQGVLFARAACAGTQRFPLQWGGDCESTPAAMAESLRGGLSLGLSGFGYWSVDIGGFEGSPPPWIYKRWVAFGLLCSHSRLHGSNSYRVPWLIDGDDRSEQGCTATLARWSALKNRLMPYLLAQARRTTTTGLPLSLRATCIEFPDDPTSWYLDRQFFVGDSLLVAPVFDESGEVEFYLPKGRWTSFFTNQVRTGPGWFRERHSFASLPLYVRENTILVLGSVVARARNAIYDYSADAEIVLYDVQPGCRAEVVDSSGSEAGVLEIGQDGTLTGTEALTGAWQVRRDSRELDDSVAEHGIESLD</sequence>
<dbReference type="Gene3D" id="2.60.40.1180">
    <property type="entry name" value="Golgi alpha-mannosidase II"/>
    <property type="match status" value="1"/>
</dbReference>
<dbReference type="InterPro" id="IPR011013">
    <property type="entry name" value="Gal_mutarotase_sf_dom"/>
</dbReference>
<dbReference type="InterPro" id="IPR017853">
    <property type="entry name" value="GH"/>
</dbReference>
<dbReference type="PANTHER" id="PTHR43053">
    <property type="entry name" value="GLYCOSIDASE FAMILY 31"/>
    <property type="match status" value="1"/>
</dbReference>
<feature type="domain" description="Glycoside hydrolase family 31 N-terminal" evidence="6">
    <location>
        <begin position="54"/>
        <end position="255"/>
    </location>
</feature>
<dbReference type="EMBL" id="JAZHXJ010000053">
    <property type="protein sequence ID" value="KAL1878536.1"/>
    <property type="molecule type" value="Genomic_DNA"/>
</dbReference>
<accession>A0ABR3XRA7</accession>
<evidence type="ECO:0000256" key="3">
    <source>
        <dbReference type="ARBA" id="ARBA00023295"/>
    </source>
</evidence>
<dbReference type="InterPro" id="IPR000322">
    <property type="entry name" value="Glyco_hydro_31_TIM"/>
</dbReference>
<evidence type="ECO:0000259" key="7">
    <source>
        <dbReference type="Pfam" id="PF21365"/>
    </source>
</evidence>
<dbReference type="SUPFAM" id="SSF51011">
    <property type="entry name" value="Glycosyl hydrolase domain"/>
    <property type="match status" value="1"/>
</dbReference>
<comment type="caution">
    <text evidence="8">The sequence shown here is derived from an EMBL/GenBank/DDBJ whole genome shotgun (WGS) entry which is preliminary data.</text>
</comment>
<feature type="domain" description="Glycoside hydrolase family 31 TIM barrel" evidence="5">
    <location>
        <begin position="300"/>
        <end position="622"/>
    </location>
</feature>
<dbReference type="InterPro" id="IPR013780">
    <property type="entry name" value="Glyco_hydro_b"/>
</dbReference>
<evidence type="ECO:0000259" key="5">
    <source>
        <dbReference type="Pfam" id="PF01055"/>
    </source>
</evidence>
<keyword evidence="2 4" id="KW-0378">Hydrolase</keyword>
<evidence type="ECO:0000256" key="2">
    <source>
        <dbReference type="ARBA" id="ARBA00022801"/>
    </source>
</evidence>
<comment type="similarity">
    <text evidence="1 4">Belongs to the glycosyl hydrolase 31 family.</text>
</comment>
<gene>
    <name evidence="8" type="ORF">VTK73DRAFT_7877</name>
</gene>
<dbReference type="Proteomes" id="UP001586593">
    <property type="component" value="Unassembled WGS sequence"/>
</dbReference>
<dbReference type="CDD" id="cd14752">
    <property type="entry name" value="GH31_N"/>
    <property type="match status" value="1"/>
</dbReference>
<evidence type="ECO:0000256" key="1">
    <source>
        <dbReference type="ARBA" id="ARBA00007806"/>
    </source>
</evidence>
<dbReference type="Pfam" id="PF21365">
    <property type="entry name" value="Glyco_hydro_31_3rd"/>
    <property type="match status" value="1"/>
</dbReference>
<keyword evidence="9" id="KW-1185">Reference proteome</keyword>
<dbReference type="Gene3D" id="2.60.40.1760">
    <property type="entry name" value="glycosyl hydrolase (family 31)"/>
    <property type="match status" value="1"/>
</dbReference>
<feature type="domain" description="Glycosyl hydrolase family 31 C-terminal" evidence="7">
    <location>
        <begin position="637"/>
        <end position="718"/>
    </location>
</feature>